<comment type="subunit">
    <text evidence="4 6">Homodimer.</text>
</comment>
<keyword evidence="1 4" id="KW-0662">Pyridine nucleotide biosynthesis</keyword>
<dbReference type="Gene3D" id="3.40.640.10">
    <property type="entry name" value="Type I PLP-dependent aspartate aminotransferase-like (Major domain)"/>
    <property type="match status" value="1"/>
</dbReference>
<dbReference type="GO" id="GO:0019441">
    <property type="term" value="P:L-tryptophan catabolic process to kynurenine"/>
    <property type="evidence" value="ECO:0007669"/>
    <property type="project" value="TreeGrafter"/>
</dbReference>
<dbReference type="GO" id="GO:0030170">
    <property type="term" value="F:pyridoxal phosphate binding"/>
    <property type="evidence" value="ECO:0007669"/>
    <property type="project" value="UniProtKB-UniRule"/>
</dbReference>
<evidence type="ECO:0000256" key="3">
    <source>
        <dbReference type="ARBA" id="ARBA00022898"/>
    </source>
</evidence>
<feature type="binding site" evidence="4">
    <location>
        <position position="208"/>
    </location>
    <ligand>
        <name>pyridoxal 5'-phosphate</name>
        <dbReference type="ChEBI" id="CHEBI:597326"/>
    </ligand>
</feature>
<dbReference type="InterPro" id="IPR010111">
    <property type="entry name" value="Kynureninase"/>
</dbReference>
<dbReference type="Gene3D" id="3.90.1150.10">
    <property type="entry name" value="Aspartate Aminotransferase, domain 1"/>
    <property type="match status" value="1"/>
</dbReference>
<dbReference type="Pfam" id="PF22580">
    <property type="entry name" value="KYNU_C"/>
    <property type="match status" value="1"/>
</dbReference>
<accession>C0BZQ7</accession>
<dbReference type="AlphaFoldDB" id="C0BZQ7"/>
<dbReference type="HOGENOM" id="CLU_003433_4_0_9"/>
<dbReference type="PANTHER" id="PTHR14084">
    <property type="entry name" value="KYNURENINASE"/>
    <property type="match status" value="1"/>
</dbReference>
<comment type="caution">
    <text evidence="7">The sequence shown here is derived from an EMBL/GenBank/DDBJ whole genome shotgun (WGS) entry which is preliminary data.</text>
</comment>
<comment type="cofactor">
    <cofactor evidence="4 6">
        <name>pyridoxal 5'-phosphate</name>
        <dbReference type="ChEBI" id="CHEBI:597326"/>
    </cofactor>
</comment>
<comment type="caution">
    <text evidence="4">Lacks conserved residue(s) required for the propagation of feature annotation.</text>
</comment>
<evidence type="ECO:0000313" key="8">
    <source>
        <dbReference type="Proteomes" id="UP000004893"/>
    </source>
</evidence>
<keyword evidence="2 4" id="KW-0378">Hydrolase</keyword>
<dbReference type="HAMAP" id="MF_01970">
    <property type="entry name" value="Kynureninase"/>
    <property type="match status" value="1"/>
</dbReference>
<dbReference type="STRING" id="553973.CLOHYLEM_05299"/>
<dbReference type="RefSeq" id="WP_006442634.1">
    <property type="nucleotide sequence ID" value="NZ_CP036524.1"/>
</dbReference>
<dbReference type="PIRSF" id="PIRSF038800">
    <property type="entry name" value="KYNU"/>
    <property type="match status" value="1"/>
</dbReference>
<keyword evidence="3 4" id="KW-0663">Pyridoxal phosphate</keyword>
<comment type="catalytic activity">
    <reaction evidence="6">
        <text>3-hydroxy-L-kynurenine + H2O = 3-hydroxyanthranilate + L-alanine + H(+)</text>
        <dbReference type="Rhea" id="RHEA:25143"/>
        <dbReference type="ChEBI" id="CHEBI:15377"/>
        <dbReference type="ChEBI" id="CHEBI:15378"/>
        <dbReference type="ChEBI" id="CHEBI:36559"/>
        <dbReference type="ChEBI" id="CHEBI:57972"/>
        <dbReference type="ChEBI" id="CHEBI:58125"/>
        <dbReference type="EC" id="3.7.1.3"/>
    </reaction>
</comment>
<evidence type="ECO:0000256" key="2">
    <source>
        <dbReference type="ARBA" id="ARBA00022801"/>
    </source>
</evidence>
<dbReference type="InterPro" id="IPR015424">
    <property type="entry name" value="PyrdxlP-dep_Trfase"/>
</dbReference>
<dbReference type="InterPro" id="IPR015422">
    <property type="entry name" value="PyrdxlP-dep_Trfase_small"/>
</dbReference>
<dbReference type="EMBL" id="ABYI02000019">
    <property type="protein sequence ID" value="EEG74635.1"/>
    <property type="molecule type" value="Genomic_DNA"/>
</dbReference>
<feature type="binding site" evidence="4">
    <location>
        <position position="100"/>
    </location>
    <ligand>
        <name>pyridoxal 5'-phosphate</name>
        <dbReference type="ChEBI" id="CHEBI:597326"/>
    </ligand>
</feature>
<reference evidence="7" key="1">
    <citation type="submission" date="2009-02" db="EMBL/GenBank/DDBJ databases">
        <authorList>
            <person name="Fulton L."/>
            <person name="Clifton S."/>
            <person name="Fulton B."/>
            <person name="Xu J."/>
            <person name="Minx P."/>
            <person name="Pepin K.H."/>
            <person name="Johnson M."/>
            <person name="Bhonagiri V."/>
            <person name="Nash W.E."/>
            <person name="Mardis E.R."/>
            <person name="Wilson R.K."/>
        </authorList>
    </citation>
    <scope>NUCLEOTIDE SEQUENCE [LARGE SCALE GENOMIC DNA]</scope>
    <source>
        <strain evidence="7">DSM 15053</strain>
    </source>
</reference>
<evidence type="ECO:0000256" key="5">
    <source>
        <dbReference type="NCBIfam" id="TIGR01814"/>
    </source>
</evidence>
<reference evidence="7" key="2">
    <citation type="submission" date="2013-06" db="EMBL/GenBank/DDBJ databases">
        <title>Draft genome sequence of Clostridium hylemonae (DSM 15053).</title>
        <authorList>
            <person name="Sudarsanam P."/>
            <person name="Ley R."/>
            <person name="Guruge J."/>
            <person name="Turnbaugh P.J."/>
            <person name="Mahowald M."/>
            <person name="Liep D."/>
            <person name="Gordon J."/>
        </authorList>
    </citation>
    <scope>NUCLEOTIDE SEQUENCE</scope>
    <source>
        <strain evidence="7">DSM 15053</strain>
    </source>
</reference>
<comment type="function">
    <text evidence="4 6">Catalyzes the cleavage of L-kynurenine (L-Kyn) and L-3-hydroxykynurenine (L-3OHKyn) into anthranilic acid (AA) and 3-hydroxyanthranilic acid (3-OHAA), respectively.</text>
</comment>
<evidence type="ECO:0000313" key="7">
    <source>
        <dbReference type="EMBL" id="EEG74635.1"/>
    </source>
</evidence>
<evidence type="ECO:0000256" key="1">
    <source>
        <dbReference type="ARBA" id="ARBA00022642"/>
    </source>
</evidence>
<dbReference type="NCBIfam" id="TIGR01814">
    <property type="entry name" value="kynureninase"/>
    <property type="match status" value="1"/>
</dbReference>
<feature type="binding site" evidence="4">
    <location>
        <position position="101"/>
    </location>
    <ligand>
        <name>pyridoxal 5'-phosphate</name>
        <dbReference type="ChEBI" id="CHEBI:597326"/>
    </ligand>
</feature>
<sequence length="424" mass="47168">MADIMSREYASCLDEKDKLSRYKEEFYLPDHLYYEANGLGPMSRRSEKTLKRVADEWKNQLVAGWFCGEIPWFYYPERIAAMEEGIVGAQERELIINGTTTTNIHSVLAAFYRPEGKRTKLLCDSQIFSSDRYAVEAQIRLKGLDPEEALVLAGGDGPILDEEDLIAHMTEETALAFFPSVVHSTGQLLDMERLAGEAERRGIPVGFDLSHSAGVVPHKLHEWGVDFAVWCNYKYLNGGLGCPATIFIHEKNFDLPVAMPGWHGYVKSRQFQKLPYFEAETGAGGWQHGSPLILNMAPLEGALDMVNEAGIGAIREKSLAMTGYFMELLDAMPSDCGISILTPREEARRGGHVTILHAAAPDITEFLDSGSRMTDKLRAAVKEKRDSGTAASSDDQVRIAFSPLFSSFEDVRQTAENLYGLLKN</sequence>
<dbReference type="GO" id="GO:0043420">
    <property type="term" value="P:anthranilate metabolic process"/>
    <property type="evidence" value="ECO:0007669"/>
    <property type="project" value="TreeGrafter"/>
</dbReference>
<dbReference type="InterPro" id="IPR015421">
    <property type="entry name" value="PyrdxlP-dep_Trfase_major"/>
</dbReference>
<feature type="binding site" evidence="4">
    <location>
        <position position="233"/>
    </location>
    <ligand>
        <name>pyridoxal 5'-phosphate</name>
        <dbReference type="ChEBI" id="CHEBI:597326"/>
    </ligand>
</feature>
<comment type="similarity">
    <text evidence="4 6">Belongs to the kynureninase family.</text>
</comment>
<gene>
    <name evidence="4 7" type="primary">kynU</name>
    <name evidence="7" type="ORF">CLOHYLEM_05299</name>
</gene>
<comment type="pathway">
    <text evidence="4 6">Cofactor biosynthesis; NAD(+) biosynthesis; quinolinate from L-kynurenine: step 2/3.</text>
</comment>
<dbReference type="GO" id="GO:0019805">
    <property type="term" value="P:quinolinate biosynthetic process"/>
    <property type="evidence" value="ECO:0007669"/>
    <property type="project" value="UniProtKB-UniRule"/>
</dbReference>
<feature type="binding site" evidence="4">
    <location>
        <position position="262"/>
    </location>
    <ligand>
        <name>pyridoxal 5'-phosphate</name>
        <dbReference type="ChEBI" id="CHEBI:597326"/>
    </ligand>
</feature>
<comment type="catalytic activity">
    <reaction evidence="4 6">
        <text>L-kynurenine + H2O = anthranilate + L-alanine + H(+)</text>
        <dbReference type="Rhea" id="RHEA:16813"/>
        <dbReference type="ChEBI" id="CHEBI:15377"/>
        <dbReference type="ChEBI" id="CHEBI:15378"/>
        <dbReference type="ChEBI" id="CHEBI:16567"/>
        <dbReference type="ChEBI" id="CHEBI:57959"/>
        <dbReference type="ChEBI" id="CHEBI:57972"/>
        <dbReference type="EC" id="3.7.1.3"/>
    </reaction>
</comment>
<dbReference type="OrthoDB" id="9812626at2"/>
<dbReference type="Proteomes" id="UP000004893">
    <property type="component" value="Unassembled WGS sequence"/>
</dbReference>
<evidence type="ECO:0000256" key="6">
    <source>
        <dbReference type="PIRNR" id="PIRNR038800"/>
    </source>
</evidence>
<comment type="pathway">
    <text evidence="4 6">Amino-acid degradation; L-kynurenine degradation; L-alanine and anthranilate from L-kynurenine: step 1/1.</text>
</comment>
<keyword evidence="8" id="KW-1185">Reference proteome</keyword>
<feature type="modified residue" description="N6-(pyridoxal phosphate)lysine" evidence="4">
    <location>
        <position position="234"/>
    </location>
</feature>
<feature type="binding site" evidence="4">
    <location>
        <position position="211"/>
    </location>
    <ligand>
        <name>pyridoxal 5'-phosphate</name>
        <dbReference type="ChEBI" id="CHEBI:597326"/>
    </ligand>
</feature>
<evidence type="ECO:0000256" key="4">
    <source>
        <dbReference type="HAMAP-Rule" id="MF_01970"/>
    </source>
</evidence>
<name>C0BZQ7_9FIRM</name>
<dbReference type="SUPFAM" id="SSF53383">
    <property type="entry name" value="PLP-dependent transferases"/>
    <property type="match status" value="1"/>
</dbReference>
<organism evidence="7 8">
    <name type="scientific">[Clostridium] hylemonae DSM 15053</name>
    <dbReference type="NCBI Taxonomy" id="553973"/>
    <lineage>
        <taxon>Bacteria</taxon>
        <taxon>Bacillati</taxon>
        <taxon>Bacillota</taxon>
        <taxon>Clostridia</taxon>
        <taxon>Lachnospirales</taxon>
        <taxon>Lachnospiraceae</taxon>
    </lineage>
</organism>
<dbReference type="GO" id="GO:0097053">
    <property type="term" value="P:L-kynurenine catabolic process"/>
    <property type="evidence" value="ECO:0007669"/>
    <property type="project" value="UniProtKB-UniRule"/>
</dbReference>
<dbReference type="PANTHER" id="PTHR14084:SF0">
    <property type="entry name" value="KYNURENINASE"/>
    <property type="match status" value="1"/>
</dbReference>
<dbReference type="GO" id="GO:0009435">
    <property type="term" value="P:NAD+ biosynthetic process"/>
    <property type="evidence" value="ECO:0007669"/>
    <property type="project" value="UniProtKB-UniRule"/>
</dbReference>
<dbReference type="UniPathway" id="UPA00334">
    <property type="reaction ID" value="UER00455"/>
</dbReference>
<proteinExistence type="inferred from homology"/>
<dbReference type="UniPathway" id="UPA00253">
    <property type="reaction ID" value="UER00329"/>
</dbReference>
<protein>
    <recommendedName>
        <fullName evidence="4 5">Kynureninase</fullName>
        <ecNumber evidence="4 5">3.7.1.3</ecNumber>
    </recommendedName>
    <alternativeName>
        <fullName evidence="4">L-kynurenine hydrolase</fullName>
    </alternativeName>
</protein>
<dbReference type="EC" id="3.7.1.3" evidence="4 5"/>
<dbReference type="eggNOG" id="COG3844">
    <property type="taxonomic scope" value="Bacteria"/>
</dbReference>
<dbReference type="GO" id="GO:0005737">
    <property type="term" value="C:cytoplasm"/>
    <property type="evidence" value="ECO:0007669"/>
    <property type="project" value="UniProtKB-UniRule"/>
</dbReference>
<dbReference type="GO" id="GO:0030429">
    <property type="term" value="F:kynureninase activity"/>
    <property type="evidence" value="ECO:0007669"/>
    <property type="project" value="UniProtKB-UniRule"/>
</dbReference>